<keyword evidence="3" id="KW-0472">Membrane</keyword>
<evidence type="ECO:0000256" key="2">
    <source>
        <dbReference type="ARBA" id="ARBA00023034"/>
    </source>
</evidence>
<evidence type="ECO:0000256" key="1">
    <source>
        <dbReference type="ARBA" id="ARBA00004323"/>
    </source>
</evidence>
<keyword evidence="6" id="KW-1185">Reference proteome</keyword>
<dbReference type="InterPro" id="IPR001503">
    <property type="entry name" value="Glyco_trans_10"/>
</dbReference>
<organism evidence="5 6">
    <name type="scientific">Mya arenaria</name>
    <name type="common">Soft-shell clam</name>
    <dbReference type="NCBI Taxonomy" id="6604"/>
    <lineage>
        <taxon>Eukaryota</taxon>
        <taxon>Metazoa</taxon>
        <taxon>Spiralia</taxon>
        <taxon>Lophotrochozoa</taxon>
        <taxon>Mollusca</taxon>
        <taxon>Bivalvia</taxon>
        <taxon>Autobranchia</taxon>
        <taxon>Heteroconchia</taxon>
        <taxon>Euheterodonta</taxon>
        <taxon>Imparidentia</taxon>
        <taxon>Neoheterodontei</taxon>
        <taxon>Myida</taxon>
        <taxon>Myoidea</taxon>
        <taxon>Myidae</taxon>
        <taxon>Mya</taxon>
    </lineage>
</organism>
<dbReference type="PANTHER" id="PTHR48438">
    <property type="entry name" value="ALPHA-(1,3)-FUCOSYLTRANSFERASE C-RELATED"/>
    <property type="match status" value="1"/>
</dbReference>
<dbReference type="Pfam" id="PF17039">
    <property type="entry name" value="Glyco_tran_10_N"/>
    <property type="match status" value="1"/>
</dbReference>
<feature type="domain" description="Fucosyltransferase N-terminal" evidence="4">
    <location>
        <begin position="65"/>
        <end position="177"/>
    </location>
</feature>
<gene>
    <name evidence="5" type="ORF">MAR_010378</name>
</gene>
<reference evidence="5" key="1">
    <citation type="submission" date="2022-11" db="EMBL/GenBank/DDBJ databases">
        <title>Centuries of genome instability and evolution in soft-shell clam transmissible cancer (bioRxiv).</title>
        <authorList>
            <person name="Hart S.F.M."/>
            <person name="Yonemitsu M.A."/>
            <person name="Giersch R.M."/>
            <person name="Beal B.F."/>
            <person name="Arriagada G."/>
            <person name="Davis B.W."/>
            <person name="Ostrander E.A."/>
            <person name="Goff S.P."/>
            <person name="Metzger M.J."/>
        </authorList>
    </citation>
    <scope>NUCLEOTIDE SEQUENCE</scope>
    <source>
        <strain evidence="5">MELC-2E11</strain>
        <tissue evidence="5">Siphon/mantle</tissue>
    </source>
</reference>
<evidence type="ECO:0000313" key="6">
    <source>
        <dbReference type="Proteomes" id="UP001164746"/>
    </source>
</evidence>
<comment type="subcellular location">
    <subcellularLocation>
        <location evidence="1">Golgi apparatus membrane</location>
        <topology evidence="1">Single-pass type II membrane protein</topology>
    </subcellularLocation>
</comment>
<dbReference type="EMBL" id="CP111015">
    <property type="protein sequence ID" value="WAR03820.1"/>
    <property type="molecule type" value="Genomic_DNA"/>
</dbReference>
<feature type="transmembrane region" description="Helical" evidence="3">
    <location>
        <begin position="17"/>
        <end position="37"/>
    </location>
</feature>
<proteinExistence type="predicted"/>
<dbReference type="Proteomes" id="UP001164746">
    <property type="component" value="Chromosome 4"/>
</dbReference>
<name>A0ABY7E4E9_MYAAR</name>
<protein>
    <submittedName>
        <fullName evidence="5">FUT7-like protein</fullName>
    </submittedName>
</protein>
<evidence type="ECO:0000313" key="5">
    <source>
        <dbReference type="EMBL" id="WAR03820.1"/>
    </source>
</evidence>
<dbReference type="PANTHER" id="PTHR48438:SF1">
    <property type="entry name" value="ALPHA-(1,3)-FUCOSYLTRANSFERASE C-RELATED"/>
    <property type="match status" value="1"/>
</dbReference>
<dbReference type="InterPro" id="IPR031481">
    <property type="entry name" value="Glyco_tran_10_N"/>
</dbReference>
<keyword evidence="3" id="KW-1133">Transmembrane helix</keyword>
<accession>A0ABY7E4E9</accession>
<dbReference type="SUPFAM" id="SSF53756">
    <property type="entry name" value="UDP-Glycosyltransferase/glycogen phosphorylase"/>
    <property type="match status" value="1"/>
</dbReference>
<keyword evidence="3" id="KW-0812">Transmembrane</keyword>
<sequence>MISDEIQLQCTVTRKKLVKICMAVVVLATIRLAVLLIETRQEIHTLSTHTRNVVDRPNRTESGHRILLWIRYKSDFKIEKQRMCMQKCPVQCTLTDDKNATADASAIVFVLTSVWAENWELGTKKLVDLPVRRDADQVWVLSNLEPPANMFGDLAALNGIFNWTMWYRSDADIHLPYSEPRRLTTEEAIRNIEKMKTRNIFSEKTKEITGKAEGIE</sequence>
<evidence type="ECO:0000259" key="4">
    <source>
        <dbReference type="Pfam" id="PF17039"/>
    </source>
</evidence>
<keyword evidence="2" id="KW-0333">Golgi apparatus</keyword>
<evidence type="ECO:0000256" key="3">
    <source>
        <dbReference type="SAM" id="Phobius"/>
    </source>
</evidence>